<keyword evidence="2" id="KW-1185">Reference proteome</keyword>
<accession>A0ACB6SDJ2</accession>
<sequence length="558" mass="60671">MQRKLKSVFRRSSKSKSSSGQHEPLESNTHHVEASPPYGDRHRVSSDRNGRISVDSSATGSVYTGRSRPVSSAYDDRRQSQASVRHMAAIDFASSSDPNGGAIENDYKAYLPALSPVNDDHGDEYITLSGDRRHITGESEARHEEDVADRNIARYSTSIDSGSRAAAGTAHNGAAGIASGAPASNPTSGQQHLCKQSVGAGSGGSTLSSVPIGGSVGQHSVGDNVTTNGGLVDGIRPHTETSSHEKGSWKRSSLIPKTARVEPGWERREPRISDGDNDASRSAQEPHEVQGSQSGVRHATVGGTAGGEETALARKLREEGVVDLRNTVDTDGDITWAPAVTHEVIKPHQHEIIQHKIYREIHNYEHFHRIQPVMMTEVLPPRHWIPNPNGEGLIEISADELPARTDKNRWWSICEHSSPYSRQTTMPKYRTEPEIIEAGTFMTEEGFERKETIIIHPPTLADLTGYGGPVQAMHFDHKTGKSWMGELTTMDKLHELQQELDRAPDAQVFKMNGLAESLPKVPSGSARRGSNSMPLRKPVSGHSSTVHGSNVGRKMNAA</sequence>
<gene>
    <name evidence="1" type="ORF">BU25DRAFT_417852</name>
</gene>
<reference evidence="1" key="1">
    <citation type="journal article" date="2020" name="Stud. Mycol.">
        <title>101 Dothideomycetes genomes: a test case for predicting lifestyles and emergence of pathogens.</title>
        <authorList>
            <person name="Haridas S."/>
            <person name="Albert R."/>
            <person name="Binder M."/>
            <person name="Bloem J."/>
            <person name="Labutti K."/>
            <person name="Salamov A."/>
            <person name="Andreopoulos B."/>
            <person name="Baker S."/>
            <person name="Barry K."/>
            <person name="Bills G."/>
            <person name="Bluhm B."/>
            <person name="Cannon C."/>
            <person name="Castanera R."/>
            <person name="Culley D."/>
            <person name="Daum C."/>
            <person name="Ezra D."/>
            <person name="Gonzalez J."/>
            <person name="Henrissat B."/>
            <person name="Kuo A."/>
            <person name="Liang C."/>
            <person name="Lipzen A."/>
            <person name="Lutzoni F."/>
            <person name="Magnuson J."/>
            <person name="Mondo S."/>
            <person name="Nolan M."/>
            <person name="Ohm R."/>
            <person name="Pangilinan J."/>
            <person name="Park H.-J."/>
            <person name="Ramirez L."/>
            <person name="Alfaro M."/>
            <person name="Sun H."/>
            <person name="Tritt A."/>
            <person name="Yoshinaga Y."/>
            <person name="Zwiers L.-H."/>
            <person name="Turgeon B."/>
            <person name="Goodwin S."/>
            <person name="Spatafora J."/>
            <person name="Crous P."/>
            <person name="Grigoriev I."/>
        </authorList>
    </citation>
    <scope>NUCLEOTIDE SEQUENCE</scope>
    <source>
        <strain evidence="1">CBS 525.71</strain>
    </source>
</reference>
<dbReference type="Proteomes" id="UP000799754">
    <property type="component" value="Unassembled WGS sequence"/>
</dbReference>
<proteinExistence type="predicted"/>
<evidence type="ECO:0000313" key="2">
    <source>
        <dbReference type="Proteomes" id="UP000799754"/>
    </source>
</evidence>
<organism evidence="1 2">
    <name type="scientific">Macroventuria anomochaeta</name>
    <dbReference type="NCBI Taxonomy" id="301207"/>
    <lineage>
        <taxon>Eukaryota</taxon>
        <taxon>Fungi</taxon>
        <taxon>Dikarya</taxon>
        <taxon>Ascomycota</taxon>
        <taxon>Pezizomycotina</taxon>
        <taxon>Dothideomycetes</taxon>
        <taxon>Pleosporomycetidae</taxon>
        <taxon>Pleosporales</taxon>
        <taxon>Pleosporineae</taxon>
        <taxon>Didymellaceae</taxon>
        <taxon>Macroventuria</taxon>
    </lineage>
</organism>
<protein>
    <submittedName>
        <fullName evidence="1">Uncharacterized protein</fullName>
    </submittedName>
</protein>
<dbReference type="EMBL" id="MU006703">
    <property type="protein sequence ID" value="KAF2632104.1"/>
    <property type="molecule type" value="Genomic_DNA"/>
</dbReference>
<comment type="caution">
    <text evidence="1">The sequence shown here is derived from an EMBL/GenBank/DDBJ whole genome shotgun (WGS) entry which is preliminary data.</text>
</comment>
<evidence type="ECO:0000313" key="1">
    <source>
        <dbReference type="EMBL" id="KAF2632104.1"/>
    </source>
</evidence>
<name>A0ACB6SDJ2_9PLEO</name>